<sequence length="251" mass="29455">MILKWSLTFSSRKILPYFSIWPTQKLTIFSIWLEPAGKTAFHFSCLLANFWLKANFAIIEAAPTCLIFVSAFFSKISGNFWKSQGSIFKNSAIFAKYSLNFFSLTNPSIKILLIFSFSRFKIKSFKTRKYKSDLIWCEFSPFSISLLYSFISRLVNLCFIFWSVFITWKRSEIFFSVKSFESTICIKSSFSISFSRKTAQHTVKFVKYSPTPTSSQPITKSSRAYNWFLDKIIFFQSKNFFFNFGHYFLLI</sequence>
<evidence type="ECO:0000313" key="2">
    <source>
        <dbReference type="EMBL" id="AAV27996.1"/>
    </source>
</evidence>
<organism evidence="2 3">
    <name type="scientific">Mesomycoplasma hyopneumoniae (strain 232)</name>
    <name type="common">Mycoplasma hyopneumoniae</name>
    <dbReference type="NCBI Taxonomy" id="295358"/>
    <lineage>
        <taxon>Bacteria</taxon>
        <taxon>Bacillati</taxon>
        <taxon>Mycoplasmatota</taxon>
        <taxon>Mycoplasmoidales</taxon>
        <taxon>Metamycoplasmataceae</taxon>
        <taxon>Mesomycoplasma</taxon>
    </lineage>
</organism>
<dbReference type="EMBL" id="AE017332">
    <property type="protein sequence ID" value="AAV27996.1"/>
    <property type="molecule type" value="Genomic_DNA"/>
</dbReference>
<evidence type="ECO:0000256" key="1">
    <source>
        <dbReference type="SAM" id="Phobius"/>
    </source>
</evidence>
<reference evidence="2 3" key="1">
    <citation type="journal article" date="2004" name="J. Bacteriol.">
        <title>The genome sequence of Mycoplasma hyopneumoniae strain 232, the agent of swine mycoplasmosis.</title>
        <authorList>
            <person name="Minion F.C."/>
            <person name="Lefkowitz E.J."/>
            <person name="Madsen M.L."/>
            <person name="Cleary B.J."/>
            <person name="Swartzell S.M."/>
            <person name="Mahairas G.G."/>
        </authorList>
    </citation>
    <scope>NUCLEOTIDE SEQUENCE [LARGE SCALE GENOMIC DNA]</scope>
    <source>
        <strain evidence="2 3">232</strain>
    </source>
</reference>
<protein>
    <submittedName>
        <fullName evidence="2">Uncharacterized protein</fullName>
    </submittedName>
</protein>
<dbReference type="Proteomes" id="UP000006822">
    <property type="component" value="Chromosome"/>
</dbReference>
<accession>Q5ZZU5</accession>
<feature type="transmembrane region" description="Helical" evidence="1">
    <location>
        <begin position="97"/>
        <end position="117"/>
    </location>
</feature>
<evidence type="ECO:0000313" key="3">
    <source>
        <dbReference type="Proteomes" id="UP000006822"/>
    </source>
</evidence>
<dbReference type="KEGG" id="mhy:mhp612"/>
<dbReference type="AlphaFoldDB" id="Q5ZZU5"/>
<feature type="transmembrane region" description="Helical" evidence="1">
    <location>
        <begin position="146"/>
        <end position="168"/>
    </location>
</feature>
<gene>
    <name evidence="2" type="ordered locus">mhp612</name>
</gene>
<dbReference type="HOGENOM" id="CLU_1106188_0_0_14"/>
<name>Q5ZZU5_MESH2</name>
<proteinExistence type="predicted"/>
<keyword evidence="1" id="KW-1133">Transmembrane helix</keyword>
<keyword evidence="1" id="KW-0812">Transmembrane</keyword>
<feature type="transmembrane region" description="Helical" evidence="1">
    <location>
        <begin position="56"/>
        <end position="76"/>
    </location>
</feature>
<keyword evidence="1" id="KW-0472">Membrane</keyword>